<dbReference type="EMBL" id="KN847476">
    <property type="protein sequence ID" value="KIX08882.1"/>
    <property type="molecule type" value="Genomic_DNA"/>
</dbReference>
<keyword evidence="1" id="KW-0862">Zinc</keyword>
<keyword evidence="5" id="KW-0539">Nucleus</keyword>
<evidence type="ECO:0000256" key="4">
    <source>
        <dbReference type="ARBA" id="ARBA00023163"/>
    </source>
</evidence>
<dbReference type="HOGENOM" id="CLU_771949_0_0_1"/>
<dbReference type="InterPro" id="IPR051439">
    <property type="entry name" value="XlnR/Xlr1"/>
</dbReference>
<feature type="domain" description="Xylanolytic transcriptional activator regulatory" evidence="6">
    <location>
        <begin position="83"/>
        <end position="175"/>
    </location>
</feature>
<dbReference type="PANTHER" id="PTHR47663">
    <property type="entry name" value="XYLANOLYTIC TRANSCRIPTIONAL ACTIVATOR XLNR-RELATED"/>
    <property type="match status" value="1"/>
</dbReference>
<dbReference type="GeneID" id="25291610"/>
<dbReference type="VEuPathDB" id="FungiDB:Z518_03539"/>
<evidence type="ECO:0000256" key="2">
    <source>
        <dbReference type="ARBA" id="ARBA00023015"/>
    </source>
</evidence>
<dbReference type="RefSeq" id="XP_013276018.1">
    <property type="nucleotide sequence ID" value="XM_013420564.1"/>
</dbReference>
<name>A0A0D2G2V5_9EURO</name>
<dbReference type="GO" id="GO:0003677">
    <property type="term" value="F:DNA binding"/>
    <property type="evidence" value="ECO:0007669"/>
    <property type="project" value="UniProtKB-KW"/>
</dbReference>
<sequence length="359" mass="40683">MRWWQAAFTVARELKLNIDRCPLPTLTSHYSHHNANANPQPETTMDPWFDFNWFSFEYDVTNVMTTNPDLSMQADLTECGDPLAEEQCEERRRTWWLLYIQDRYLALCYNRAISTLDAECAGLLLPTDELTRQPGTFMAEASTGRPMRPRFPSFEGVGLNIFGFCLPLMTILGEILDHGRNLSHPLLGPHYRGNGVSSAVGNDIIHHITMYQNSLTRFETLHQETSLPTEGYHDQNSLQKRIVVAYATCISHILHAPLSATTHAVKAADVGSLVLLMVLDGFHINVEPSVIAACKAIVRATKACMAALDIEYQRQYRRILSSAIAQARGRSIHERKARHRRTRVLAMYRRTCNGTRLAL</sequence>
<evidence type="ECO:0000256" key="5">
    <source>
        <dbReference type="ARBA" id="ARBA00023242"/>
    </source>
</evidence>
<protein>
    <submittedName>
        <fullName evidence="7">Rhinocladiella mackenziei CBS 650.93 unplaced genomic scaffold supercont1.2, whole genome shotgun sequence</fullName>
    </submittedName>
</protein>
<dbReference type="CDD" id="cd12148">
    <property type="entry name" value="fungal_TF_MHR"/>
    <property type="match status" value="1"/>
</dbReference>
<dbReference type="GO" id="GO:0008270">
    <property type="term" value="F:zinc ion binding"/>
    <property type="evidence" value="ECO:0007669"/>
    <property type="project" value="InterPro"/>
</dbReference>
<proteinExistence type="predicted"/>
<keyword evidence="8" id="KW-1185">Reference proteome</keyword>
<reference evidence="7 8" key="1">
    <citation type="submission" date="2015-01" db="EMBL/GenBank/DDBJ databases">
        <title>The Genome Sequence of Rhinocladiella mackenzie CBS 650.93.</title>
        <authorList>
            <consortium name="The Broad Institute Genomics Platform"/>
            <person name="Cuomo C."/>
            <person name="de Hoog S."/>
            <person name="Gorbushina A."/>
            <person name="Stielow B."/>
            <person name="Teixiera M."/>
            <person name="Abouelleil A."/>
            <person name="Chapman S.B."/>
            <person name="Priest M."/>
            <person name="Young S.K."/>
            <person name="Wortman J."/>
            <person name="Nusbaum C."/>
            <person name="Birren B."/>
        </authorList>
    </citation>
    <scope>NUCLEOTIDE SEQUENCE [LARGE SCALE GENOMIC DNA]</scope>
    <source>
        <strain evidence="7 8">CBS 650.93</strain>
    </source>
</reference>
<dbReference type="OrthoDB" id="435881at2759"/>
<evidence type="ECO:0000256" key="3">
    <source>
        <dbReference type="ARBA" id="ARBA00023125"/>
    </source>
</evidence>
<evidence type="ECO:0000313" key="7">
    <source>
        <dbReference type="EMBL" id="KIX08882.1"/>
    </source>
</evidence>
<dbReference type="InterPro" id="IPR007219">
    <property type="entry name" value="XnlR_reg_dom"/>
</dbReference>
<dbReference type="PANTHER" id="PTHR47663:SF2">
    <property type="entry name" value="ARABINOLYTIC TRANSCRIPTIONAL ACTIVATOR ARAR-RELATED"/>
    <property type="match status" value="1"/>
</dbReference>
<dbReference type="STRING" id="1442369.A0A0D2G2V5"/>
<organism evidence="7 8">
    <name type="scientific">Rhinocladiella mackenziei CBS 650.93</name>
    <dbReference type="NCBI Taxonomy" id="1442369"/>
    <lineage>
        <taxon>Eukaryota</taxon>
        <taxon>Fungi</taxon>
        <taxon>Dikarya</taxon>
        <taxon>Ascomycota</taxon>
        <taxon>Pezizomycotina</taxon>
        <taxon>Eurotiomycetes</taxon>
        <taxon>Chaetothyriomycetidae</taxon>
        <taxon>Chaetothyriales</taxon>
        <taxon>Herpotrichiellaceae</taxon>
        <taxon>Rhinocladiella</taxon>
    </lineage>
</organism>
<evidence type="ECO:0000313" key="8">
    <source>
        <dbReference type="Proteomes" id="UP000053617"/>
    </source>
</evidence>
<keyword evidence="3" id="KW-0238">DNA-binding</keyword>
<dbReference type="GO" id="GO:0006351">
    <property type="term" value="P:DNA-templated transcription"/>
    <property type="evidence" value="ECO:0007669"/>
    <property type="project" value="InterPro"/>
</dbReference>
<keyword evidence="2" id="KW-0805">Transcription regulation</keyword>
<evidence type="ECO:0000259" key="6">
    <source>
        <dbReference type="Pfam" id="PF04082"/>
    </source>
</evidence>
<evidence type="ECO:0000256" key="1">
    <source>
        <dbReference type="ARBA" id="ARBA00022833"/>
    </source>
</evidence>
<dbReference type="AlphaFoldDB" id="A0A0D2G2V5"/>
<dbReference type="Proteomes" id="UP000053617">
    <property type="component" value="Unassembled WGS sequence"/>
</dbReference>
<dbReference type="Pfam" id="PF04082">
    <property type="entry name" value="Fungal_trans"/>
    <property type="match status" value="1"/>
</dbReference>
<gene>
    <name evidence="7" type="ORF">Z518_03539</name>
</gene>
<accession>A0A0D2G2V5</accession>
<keyword evidence="4" id="KW-0804">Transcription</keyword>